<keyword evidence="3" id="KW-1185">Reference proteome</keyword>
<dbReference type="RefSeq" id="WP_409078622.1">
    <property type="nucleotide sequence ID" value="NZ_CP178857.1"/>
</dbReference>
<organism evidence="2 3">
    <name type="scientific">Pseudomonas monachiensis</name>
    <dbReference type="NCBI Taxonomy" id="3060212"/>
    <lineage>
        <taxon>Bacteria</taxon>
        <taxon>Pseudomonadati</taxon>
        <taxon>Pseudomonadota</taxon>
        <taxon>Gammaproteobacteria</taxon>
        <taxon>Pseudomonadales</taxon>
        <taxon>Pseudomonadaceae</taxon>
        <taxon>Pseudomonas</taxon>
    </lineage>
</organism>
<evidence type="ECO:0000256" key="1">
    <source>
        <dbReference type="SAM" id="MobiDB-lite"/>
    </source>
</evidence>
<dbReference type="EMBL" id="JBJVNW010000006">
    <property type="protein sequence ID" value="MFM9518138.1"/>
    <property type="molecule type" value="Genomic_DNA"/>
</dbReference>
<evidence type="ECO:0000313" key="2">
    <source>
        <dbReference type="EMBL" id="MFM9518138.1"/>
    </source>
</evidence>
<feature type="region of interest" description="Disordered" evidence="1">
    <location>
        <begin position="1"/>
        <end position="23"/>
    </location>
</feature>
<proteinExistence type="predicted"/>
<feature type="compositionally biased region" description="Basic and acidic residues" evidence="1">
    <location>
        <begin position="1"/>
        <end position="19"/>
    </location>
</feature>
<protein>
    <submittedName>
        <fullName evidence="2">Uncharacterized protein</fullName>
    </submittedName>
</protein>
<sequence>MTQQREPMRRSATDEDRMNLPEGKTCGNCVHARRCTMMFGHIPEDEVCDWAPSRFREAAQQAAP</sequence>
<comment type="caution">
    <text evidence="2">The sequence shown here is derived from an EMBL/GenBank/DDBJ whole genome shotgun (WGS) entry which is preliminary data.</text>
</comment>
<gene>
    <name evidence="2" type="ORF">ACKKH4_12890</name>
</gene>
<dbReference type="Proteomes" id="UP001631987">
    <property type="component" value="Unassembled WGS sequence"/>
</dbReference>
<reference evidence="2 3" key="1">
    <citation type="submission" date="2024-12" db="EMBL/GenBank/DDBJ databases">
        <title>Pseudomonas species isolated from Lotus nodules promote plant growth.</title>
        <authorList>
            <person name="Yu Y.-H."/>
            <person name="Kurtenbach J."/>
            <person name="Crosbie D."/>
            <person name="Brachmann A."/>
            <person name="Marin M."/>
        </authorList>
    </citation>
    <scope>NUCLEOTIDE SEQUENCE [LARGE SCALE GENOMIC DNA]</scope>
    <source>
        <strain evidence="2 3">PLb12A</strain>
    </source>
</reference>
<evidence type="ECO:0000313" key="3">
    <source>
        <dbReference type="Proteomes" id="UP001631987"/>
    </source>
</evidence>
<name>A0ABW9HB90_9PSED</name>
<accession>A0ABW9HB90</accession>